<evidence type="ECO:0000256" key="3">
    <source>
        <dbReference type="ARBA" id="ARBA00005459"/>
    </source>
</evidence>
<keyword evidence="4" id="KW-0963">Cytoplasm</keyword>
<name>A0A6A6QL31_9PEZI</name>
<dbReference type="GO" id="GO:0008104">
    <property type="term" value="P:intracellular protein localization"/>
    <property type="evidence" value="ECO:0007669"/>
    <property type="project" value="TreeGrafter"/>
</dbReference>
<gene>
    <name evidence="7" type="ORF">BU16DRAFT_529735</name>
</gene>
<feature type="compositionally biased region" description="Basic and acidic residues" evidence="6">
    <location>
        <begin position="294"/>
        <end position="305"/>
    </location>
</feature>
<dbReference type="Pfam" id="PF08591">
    <property type="entry name" value="RNR_inhib"/>
    <property type="match status" value="1"/>
</dbReference>
<organism evidence="7 8">
    <name type="scientific">Lophium mytilinum</name>
    <dbReference type="NCBI Taxonomy" id="390894"/>
    <lineage>
        <taxon>Eukaryota</taxon>
        <taxon>Fungi</taxon>
        <taxon>Dikarya</taxon>
        <taxon>Ascomycota</taxon>
        <taxon>Pezizomycotina</taxon>
        <taxon>Dothideomycetes</taxon>
        <taxon>Pleosporomycetidae</taxon>
        <taxon>Mytilinidiales</taxon>
        <taxon>Mytilinidiaceae</taxon>
        <taxon>Lophium</taxon>
    </lineage>
</organism>
<dbReference type="PANTHER" id="PTHR28081">
    <property type="entry name" value="DAMAGE-REGULATED IMPORT FACILITATOR 1-RELATED"/>
    <property type="match status" value="1"/>
</dbReference>
<evidence type="ECO:0000256" key="2">
    <source>
        <dbReference type="ARBA" id="ARBA00004496"/>
    </source>
</evidence>
<dbReference type="GO" id="GO:1990846">
    <property type="term" value="F:ribonucleoside-diphosphate reductase inhibitor activity"/>
    <property type="evidence" value="ECO:0007669"/>
    <property type="project" value="TreeGrafter"/>
</dbReference>
<accession>A0A6A6QL31</accession>
<feature type="compositionally biased region" description="Low complexity" evidence="6">
    <location>
        <begin position="139"/>
        <end position="158"/>
    </location>
</feature>
<comment type="subcellular location">
    <subcellularLocation>
        <location evidence="2">Cytoplasm</location>
    </subcellularLocation>
    <subcellularLocation>
        <location evidence="1">Nucleus</location>
    </subcellularLocation>
</comment>
<keyword evidence="8" id="KW-1185">Reference proteome</keyword>
<evidence type="ECO:0000256" key="6">
    <source>
        <dbReference type="SAM" id="MobiDB-lite"/>
    </source>
</evidence>
<evidence type="ECO:0000256" key="4">
    <source>
        <dbReference type="ARBA" id="ARBA00022490"/>
    </source>
</evidence>
<evidence type="ECO:0000256" key="1">
    <source>
        <dbReference type="ARBA" id="ARBA00004123"/>
    </source>
</evidence>
<dbReference type="AlphaFoldDB" id="A0A6A6QL31"/>
<feature type="region of interest" description="Disordered" evidence="6">
    <location>
        <begin position="191"/>
        <end position="227"/>
    </location>
</feature>
<feature type="compositionally biased region" description="Acidic residues" evidence="6">
    <location>
        <begin position="267"/>
        <end position="276"/>
    </location>
</feature>
<proteinExistence type="inferred from homology"/>
<feature type="region of interest" description="Disordered" evidence="6">
    <location>
        <begin position="256"/>
        <end position="305"/>
    </location>
</feature>
<feature type="region of interest" description="Disordered" evidence="6">
    <location>
        <begin position="133"/>
        <end position="177"/>
    </location>
</feature>
<dbReference type="PANTHER" id="PTHR28081:SF1">
    <property type="entry name" value="DAMAGE-REGULATED IMPORT FACILITATOR 1"/>
    <property type="match status" value="1"/>
</dbReference>
<dbReference type="EMBL" id="MU004194">
    <property type="protein sequence ID" value="KAF2492403.1"/>
    <property type="molecule type" value="Genomic_DNA"/>
</dbReference>
<sequence length="305" mass="33327">MPSSSHRSKRAYQPSITAFFARPDLSDSSIPHITTTPTPALPSSVQASLLNVGMRVRKSVPEGYKNKQRELNNGDAYSVKPVQHTPTEAHSHPRELLPFCGLHKIGGFAEQPLIHTPSSNDWGWPTQPVASHPPLHLFTSSPNFSSQGSTSSSLSTDSAPARQLNANPHKRSFDDAANDIFPLSNTTHLFAPLDDEEPVSPMSSSPPPNVYPLSHTSMPQLSSQPLRPFAQPRTRGMRRLKSGNAQQLQLHELGFKPMGLPTNTDTENADMGDAETDAGRNSSDFEEAEFLRPVWEHGEVEMGGV</sequence>
<dbReference type="GO" id="GO:0005737">
    <property type="term" value="C:cytoplasm"/>
    <property type="evidence" value="ECO:0007669"/>
    <property type="project" value="UniProtKB-SubCell"/>
</dbReference>
<evidence type="ECO:0000256" key="5">
    <source>
        <dbReference type="ARBA" id="ARBA00023242"/>
    </source>
</evidence>
<dbReference type="OrthoDB" id="4072855at2759"/>
<feature type="compositionally biased region" description="Polar residues" evidence="6">
    <location>
        <begin position="214"/>
        <end position="225"/>
    </location>
</feature>
<reference evidence="7" key="1">
    <citation type="journal article" date="2020" name="Stud. Mycol.">
        <title>101 Dothideomycetes genomes: a test case for predicting lifestyles and emergence of pathogens.</title>
        <authorList>
            <person name="Haridas S."/>
            <person name="Albert R."/>
            <person name="Binder M."/>
            <person name="Bloem J."/>
            <person name="Labutti K."/>
            <person name="Salamov A."/>
            <person name="Andreopoulos B."/>
            <person name="Baker S."/>
            <person name="Barry K."/>
            <person name="Bills G."/>
            <person name="Bluhm B."/>
            <person name="Cannon C."/>
            <person name="Castanera R."/>
            <person name="Culley D."/>
            <person name="Daum C."/>
            <person name="Ezra D."/>
            <person name="Gonzalez J."/>
            <person name="Henrissat B."/>
            <person name="Kuo A."/>
            <person name="Liang C."/>
            <person name="Lipzen A."/>
            <person name="Lutzoni F."/>
            <person name="Magnuson J."/>
            <person name="Mondo S."/>
            <person name="Nolan M."/>
            <person name="Ohm R."/>
            <person name="Pangilinan J."/>
            <person name="Park H.-J."/>
            <person name="Ramirez L."/>
            <person name="Alfaro M."/>
            <person name="Sun H."/>
            <person name="Tritt A."/>
            <person name="Yoshinaga Y."/>
            <person name="Zwiers L.-H."/>
            <person name="Turgeon B."/>
            <person name="Goodwin S."/>
            <person name="Spatafora J."/>
            <person name="Crous P."/>
            <person name="Grigoriev I."/>
        </authorList>
    </citation>
    <scope>NUCLEOTIDE SEQUENCE</scope>
    <source>
        <strain evidence="7">CBS 269.34</strain>
    </source>
</reference>
<dbReference type="GO" id="GO:0005634">
    <property type="term" value="C:nucleus"/>
    <property type="evidence" value="ECO:0007669"/>
    <property type="project" value="UniProtKB-SubCell"/>
</dbReference>
<comment type="similarity">
    <text evidence="3">Belongs to the DIF1/spd1 family.</text>
</comment>
<protein>
    <submittedName>
        <fullName evidence="7">Uncharacterized protein</fullName>
    </submittedName>
</protein>
<dbReference type="InterPro" id="IPR013900">
    <property type="entry name" value="RNR_inhibitor"/>
</dbReference>
<evidence type="ECO:0000313" key="7">
    <source>
        <dbReference type="EMBL" id="KAF2492403.1"/>
    </source>
</evidence>
<evidence type="ECO:0000313" key="8">
    <source>
        <dbReference type="Proteomes" id="UP000799750"/>
    </source>
</evidence>
<keyword evidence="5" id="KW-0539">Nucleus</keyword>
<dbReference type="Proteomes" id="UP000799750">
    <property type="component" value="Unassembled WGS sequence"/>
</dbReference>